<dbReference type="InterPro" id="IPR057683">
    <property type="entry name" value="DUF7923"/>
</dbReference>
<reference evidence="4" key="1">
    <citation type="submission" date="2023-03" db="EMBL/GenBank/DDBJ databases">
        <title>Massive genome expansion in bonnet fungi (Mycena s.s.) driven by repeated elements and novel gene families across ecological guilds.</title>
        <authorList>
            <consortium name="Lawrence Berkeley National Laboratory"/>
            <person name="Harder C.B."/>
            <person name="Miyauchi S."/>
            <person name="Viragh M."/>
            <person name="Kuo A."/>
            <person name="Thoen E."/>
            <person name="Andreopoulos B."/>
            <person name="Lu D."/>
            <person name="Skrede I."/>
            <person name="Drula E."/>
            <person name="Henrissat B."/>
            <person name="Morin E."/>
            <person name="Kohler A."/>
            <person name="Barry K."/>
            <person name="LaButti K."/>
            <person name="Morin E."/>
            <person name="Salamov A."/>
            <person name="Lipzen A."/>
            <person name="Mereny Z."/>
            <person name="Hegedus B."/>
            <person name="Baldrian P."/>
            <person name="Stursova M."/>
            <person name="Weitz H."/>
            <person name="Taylor A."/>
            <person name="Grigoriev I.V."/>
            <person name="Nagy L.G."/>
            <person name="Martin F."/>
            <person name="Kauserud H."/>
        </authorList>
    </citation>
    <scope>NUCLEOTIDE SEQUENCE</scope>
    <source>
        <strain evidence="4">9284</strain>
    </source>
</reference>
<keyword evidence="5" id="KW-1185">Reference proteome</keyword>
<sequence>MGDRWESLLEEQSNLFRSTVTENQELKRRVTELNRELGVWKLALAKADEDAATLKAKNIQLESLLSSLKNDNPVTLCLIDGDGHIFQKELIAQGETGGRQAAMHLTKGLTDYTAANGKVGTLWLTVYCNKTGLVETLVNQDICTKEQFEDFCLGFIQAAPLFSILDVGQGKEAADGKIKECLRVFTRFPQISFVFFGGAHDNGYTSALASLQNEGFLHKLVLLRGYKEVAFELRNLQLPELTIEGIFMTHKLLTHNFPRTRGHVHETPKSSSSSSHYSGDEPRYLEPGVKTHLLAHFSTSPPASRVLKCTYGHDYAKKSPCPLVNRNKVCPAGELNCPSGHYCPRGDNCSFHKRVSLTVVSIL</sequence>
<feature type="domain" description="DUF7923" evidence="3">
    <location>
        <begin position="69"/>
        <end position="247"/>
    </location>
</feature>
<feature type="coiled-coil region" evidence="1">
    <location>
        <begin position="16"/>
        <end position="71"/>
    </location>
</feature>
<dbReference type="EMBL" id="JARKIF010000009">
    <property type="protein sequence ID" value="KAJ7630974.1"/>
    <property type="molecule type" value="Genomic_DNA"/>
</dbReference>
<dbReference type="Pfam" id="PF25540">
    <property type="entry name" value="DUF7923"/>
    <property type="match status" value="1"/>
</dbReference>
<accession>A0AAD7BUP1</accession>
<evidence type="ECO:0000256" key="1">
    <source>
        <dbReference type="SAM" id="Coils"/>
    </source>
</evidence>
<gene>
    <name evidence="4" type="ORF">FB45DRAFT_917110</name>
</gene>
<proteinExistence type="predicted"/>
<dbReference type="PANTHER" id="PTHR37543:SF1">
    <property type="entry name" value="CCCH ZINC FINGER DNA BINDING PROTEIN (AFU_ORTHOLOGUE AFUA_5G12760)"/>
    <property type="match status" value="1"/>
</dbReference>
<feature type="region of interest" description="Disordered" evidence="2">
    <location>
        <begin position="260"/>
        <end position="281"/>
    </location>
</feature>
<protein>
    <recommendedName>
        <fullName evidence="3">DUF7923 domain-containing protein</fullName>
    </recommendedName>
</protein>
<dbReference type="Proteomes" id="UP001221142">
    <property type="component" value="Unassembled WGS sequence"/>
</dbReference>
<dbReference type="PANTHER" id="PTHR37543">
    <property type="entry name" value="CCCH ZINC FINGER DNA BINDING PROTEIN (AFU_ORTHOLOGUE AFUA_5G12760)"/>
    <property type="match status" value="1"/>
</dbReference>
<comment type="caution">
    <text evidence="4">The sequence shown here is derived from an EMBL/GenBank/DDBJ whole genome shotgun (WGS) entry which is preliminary data.</text>
</comment>
<dbReference type="AlphaFoldDB" id="A0AAD7BUP1"/>
<evidence type="ECO:0000313" key="5">
    <source>
        <dbReference type="Proteomes" id="UP001221142"/>
    </source>
</evidence>
<evidence type="ECO:0000256" key="2">
    <source>
        <dbReference type="SAM" id="MobiDB-lite"/>
    </source>
</evidence>
<evidence type="ECO:0000259" key="3">
    <source>
        <dbReference type="Pfam" id="PF25540"/>
    </source>
</evidence>
<evidence type="ECO:0000313" key="4">
    <source>
        <dbReference type="EMBL" id="KAJ7630974.1"/>
    </source>
</evidence>
<keyword evidence="1" id="KW-0175">Coiled coil</keyword>
<name>A0AAD7BUP1_9AGAR</name>
<organism evidence="4 5">
    <name type="scientific">Roridomyces roridus</name>
    <dbReference type="NCBI Taxonomy" id="1738132"/>
    <lineage>
        <taxon>Eukaryota</taxon>
        <taxon>Fungi</taxon>
        <taxon>Dikarya</taxon>
        <taxon>Basidiomycota</taxon>
        <taxon>Agaricomycotina</taxon>
        <taxon>Agaricomycetes</taxon>
        <taxon>Agaricomycetidae</taxon>
        <taxon>Agaricales</taxon>
        <taxon>Marasmiineae</taxon>
        <taxon>Mycenaceae</taxon>
        <taxon>Roridomyces</taxon>
    </lineage>
</organism>